<accession>A0A816U853</accession>
<proteinExistence type="predicted"/>
<protein>
    <submittedName>
        <fullName evidence="1">(rape) hypothetical protein</fullName>
    </submittedName>
</protein>
<evidence type="ECO:0000313" key="3">
    <source>
        <dbReference type="Proteomes" id="UP000824890"/>
    </source>
</evidence>
<dbReference type="PANTHER" id="PTHR42828:SF3">
    <property type="entry name" value="THREONYLCARBAMOYL-AMP SYNTHASE"/>
    <property type="match status" value="1"/>
</dbReference>
<dbReference type="EMBL" id="JAGKQM010000018">
    <property type="protein sequence ID" value="KAH0864551.1"/>
    <property type="molecule type" value="Genomic_DNA"/>
</dbReference>
<dbReference type="InterPro" id="IPR052532">
    <property type="entry name" value="SUA5_domain"/>
</dbReference>
<dbReference type="EMBL" id="HG994372">
    <property type="protein sequence ID" value="CAF2110475.1"/>
    <property type="molecule type" value="Genomic_DNA"/>
</dbReference>
<keyword evidence="3" id="KW-1185">Reference proteome</keyword>
<name>A0A816U853_BRANA</name>
<evidence type="ECO:0000313" key="2">
    <source>
        <dbReference type="EMBL" id="KAH0864551.1"/>
    </source>
</evidence>
<dbReference type="Proteomes" id="UP000824890">
    <property type="component" value="Unassembled WGS sequence"/>
</dbReference>
<dbReference type="Gramene" id="CDY05892">
    <property type="protein sequence ID" value="CDY05892"/>
    <property type="gene ID" value="GSBRNA2T00121693001"/>
</dbReference>
<sequence length="97" mass="10767">MCIVYGSCTYDCGEINDSAKWPRENEWMTDPIAIGDIDGPEGLDFVVDGVRVAELSTIVDMTGSYDSYPKVIRIHIVPWMVVDDDSRLHQDLVASGT</sequence>
<organism evidence="1">
    <name type="scientific">Brassica napus</name>
    <name type="common">Rape</name>
    <dbReference type="NCBI Taxonomy" id="3708"/>
    <lineage>
        <taxon>Eukaryota</taxon>
        <taxon>Viridiplantae</taxon>
        <taxon>Streptophyta</taxon>
        <taxon>Embryophyta</taxon>
        <taxon>Tracheophyta</taxon>
        <taxon>Spermatophyta</taxon>
        <taxon>Magnoliopsida</taxon>
        <taxon>eudicotyledons</taxon>
        <taxon>Gunneridae</taxon>
        <taxon>Pentapetalae</taxon>
        <taxon>rosids</taxon>
        <taxon>malvids</taxon>
        <taxon>Brassicales</taxon>
        <taxon>Brassicaceae</taxon>
        <taxon>Brassiceae</taxon>
        <taxon>Brassica</taxon>
    </lineage>
</organism>
<dbReference type="Proteomes" id="UP001295469">
    <property type="component" value="Chromosome C08"/>
</dbReference>
<dbReference type="PANTHER" id="PTHR42828">
    <property type="entry name" value="DHBP SYNTHASE RIBB-LIKE ALPHA/BETA DOMAIN-CONTAINING PROTEIN"/>
    <property type="match status" value="1"/>
</dbReference>
<dbReference type="AlphaFoldDB" id="A0A816U853"/>
<reference evidence="2 3" key="2">
    <citation type="submission" date="2021-05" db="EMBL/GenBank/DDBJ databases">
        <title>Genome Assembly of Synthetic Allotetraploid Brassica napus Reveals Homoeologous Exchanges between Subgenomes.</title>
        <authorList>
            <person name="Davis J.T."/>
        </authorList>
    </citation>
    <scope>NUCLEOTIDE SEQUENCE [LARGE SCALE GENOMIC DNA]</scope>
    <source>
        <strain evidence="3">cv. Da-Ae</strain>
        <tissue evidence="2">Seedling</tissue>
    </source>
</reference>
<gene>
    <name evidence="1" type="ORF">DARMORV10_C08P24000.1</name>
    <name evidence="2" type="ORF">HID58_081762</name>
</gene>
<evidence type="ECO:0000313" key="1">
    <source>
        <dbReference type="EMBL" id="CAF2110475.1"/>
    </source>
</evidence>
<reference evidence="1" key="1">
    <citation type="submission" date="2021-01" db="EMBL/GenBank/DDBJ databases">
        <authorList>
            <consortium name="Genoscope - CEA"/>
            <person name="William W."/>
        </authorList>
    </citation>
    <scope>NUCLEOTIDE SEQUENCE</scope>
</reference>